<dbReference type="InterPro" id="IPR001628">
    <property type="entry name" value="Znf_hrmn_rcpt"/>
</dbReference>
<accession>A0A183BMY0</accession>
<dbReference type="GO" id="GO:0043565">
    <property type="term" value="F:sequence-specific DNA binding"/>
    <property type="evidence" value="ECO:0007669"/>
    <property type="project" value="InterPro"/>
</dbReference>
<keyword evidence="7" id="KW-0675">Receptor</keyword>
<evidence type="ECO:0000313" key="11">
    <source>
        <dbReference type="WBParaSite" id="GPLIN_000196500"/>
    </source>
</evidence>
<dbReference type="Proteomes" id="UP000050741">
    <property type="component" value="Unassembled WGS sequence"/>
</dbReference>
<evidence type="ECO:0000256" key="4">
    <source>
        <dbReference type="ARBA" id="ARBA00023015"/>
    </source>
</evidence>
<dbReference type="Gene3D" id="3.30.50.10">
    <property type="entry name" value="Erythroid Transcription Factor GATA-1, subunit A"/>
    <property type="match status" value="1"/>
</dbReference>
<evidence type="ECO:0000313" key="10">
    <source>
        <dbReference type="Proteomes" id="UP000050741"/>
    </source>
</evidence>
<dbReference type="Pfam" id="PF00105">
    <property type="entry name" value="zf-C4"/>
    <property type="match status" value="1"/>
</dbReference>
<reference evidence="11" key="2">
    <citation type="submission" date="2016-06" db="UniProtKB">
        <authorList>
            <consortium name="WormBaseParasite"/>
        </authorList>
    </citation>
    <scope>IDENTIFICATION</scope>
</reference>
<evidence type="ECO:0000256" key="8">
    <source>
        <dbReference type="ARBA" id="ARBA00023242"/>
    </source>
</evidence>
<dbReference type="GO" id="GO:0003700">
    <property type="term" value="F:DNA-binding transcription factor activity"/>
    <property type="evidence" value="ECO:0007669"/>
    <property type="project" value="InterPro"/>
</dbReference>
<keyword evidence="2" id="KW-0863">Zinc-finger</keyword>
<evidence type="ECO:0000256" key="7">
    <source>
        <dbReference type="ARBA" id="ARBA00023170"/>
    </source>
</evidence>
<keyword evidence="6" id="KW-0804">Transcription</keyword>
<dbReference type="AlphaFoldDB" id="A0A183BMY0"/>
<proteinExistence type="predicted"/>
<protein>
    <submittedName>
        <fullName evidence="11">Nuclear receptor domain-containing protein</fullName>
    </submittedName>
</protein>
<keyword evidence="10" id="KW-1185">Reference proteome</keyword>
<evidence type="ECO:0000256" key="2">
    <source>
        <dbReference type="ARBA" id="ARBA00022771"/>
    </source>
</evidence>
<dbReference type="PROSITE" id="PS51030">
    <property type="entry name" value="NUCLEAR_REC_DBD_2"/>
    <property type="match status" value="1"/>
</dbReference>
<evidence type="ECO:0000256" key="3">
    <source>
        <dbReference type="ARBA" id="ARBA00022833"/>
    </source>
</evidence>
<keyword evidence="5" id="KW-0238">DNA-binding</keyword>
<keyword evidence="8" id="KW-0539">Nucleus</keyword>
<dbReference type="InterPro" id="IPR013088">
    <property type="entry name" value="Znf_NHR/GATA"/>
</dbReference>
<evidence type="ECO:0000256" key="1">
    <source>
        <dbReference type="ARBA" id="ARBA00022723"/>
    </source>
</evidence>
<sequence length="166" mass="18852">MTNIDRQGTPIPNKRRLPNELLAELCRSVRPLLGIWDDRRPPAASPRRTSNTLLVSFTMYAYLRHKFSTRKALEIEKLEKCCRICDQKAWALCHVGPNKICIGCKCFFLRCVRDDKFADSFVCACSARQSDVPQMCKSCRLKKCVQIGLSPATIAVNSNKRQKMAA</sequence>
<keyword evidence="4" id="KW-0805">Transcription regulation</keyword>
<keyword evidence="3" id="KW-0862">Zinc</keyword>
<dbReference type="SUPFAM" id="SSF57716">
    <property type="entry name" value="Glucocorticoid receptor-like (DNA-binding domain)"/>
    <property type="match status" value="1"/>
</dbReference>
<dbReference type="SMART" id="SM00399">
    <property type="entry name" value="ZnF_C4"/>
    <property type="match status" value="1"/>
</dbReference>
<evidence type="ECO:0000259" key="9">
    <source>
        <dbReference type="PROSITE" id="PS51030"/>
    </source>
</evidence>
<evidence type="ECO:0000256" key="5">
    <source>
        <dbReference type="ARBA" id="ARBA00023125"/>
    </source>
</evidence>
<evidence type="ECO:0000256" key="6">
    <source>
        <dbReference type="ARBA" id="ARBA00023163"/>
    </source>
</evidence>
<reference evidence="10" key="1">
    <citation type="submission" date="2014-05" db="EMBL/GenBank/DDBJ databases">
        <title>The genome and life-stage specific transcriptomes of Globodera pallida elucidate key aspects of plant parasitism by a cyst nematode.</title>
        <authorList>
            <person name="Cotton J.A."/>
            <person name="Lilley C.J."/>
            <person name="Jones L.M."/>
            <person name="Kikuchi T."/>
            <person name="Reid A.J."/>
            <person name="Thorpe P."/>
            <person name="Tsai I.J."/>
            <person name="Beasley H."/>
            <person name="Blok V."/>
            <person name="Cock P.J.A."/>
            <person name="Van den Akker S.E."/>
            <person name="Holroyd N."/>
            <person name="Hunt M."/>
            <person name="Mantelin S."/>
            <person name="Naghra H."/>
            <person name="Pain A."/>
            <person name="Palomares-Rius J.E."/>
            <person name="Zarowiecki M."/>
            <person name="Berriman M."/>
            <person name="Jones J.T."/>
            <person name="Urwin P.E."/>
        </authorList>
    </citation>
    <scope>NUCLEOTIDE SEQUENCE [LARGE SCALE GENOMIC DNA]</scope>
    <source>
        <strain evidence="10">Lindley</strain>
    </source>
</reference>
<keyword evidence="1" id="KW-0479">Metal-binding</keyword>
<dbReference type="GO" id="GO:0008270">
    <property type="term" value="F:zinc ion binding"/>
    <property type="evidence" value="ECO:0007669"/>
    <property type="project" value="UniProtKB-KW"/>
</dbReference>
<dbReference type="WBParaSite" id="GPLIN_000196500">
    <property type="protein sequence ID" value="GPLIN_000196500"/>
    <property type="gene ID" value="GPLIN_000196500"/>
</dbReference>
<feature type="domain" description="Nuclear receptor" evidence="9">
    <location>
        <begin position="79"/>
        <end position="156"/>
    </location>
</feature>
<name>A0A183BMY0_GLOPA</name>
<organism evidence="10 11">
    <name type="scientific">Globodera pallida</name>
    <name type="common">Potato cyst nematode worm</name>
    <name type="synonym">Heterodera pallida</name>
    <dbReference type="NCBI Taxonomy" id="36090"/>
    <lineage>
        <taxon>Eukaryota</taxon>
        <taxon>Metazoa</taxon>
        <taxon>Ecdysozoa</taxon>
        <taxon>Nematoda</taxon>
        <taxon>Chromadorea</taxon>
        <taxon>Rhabditida</taxon>
        <taxon>Tylenchina</taxon>
        <taxon>Tylenchomorpha</taxon>
        <taxon>Tylenchoidea</taxon>
        <taxon>Heteroderidae</taxon>
        <taxon>Heteroderinae</taxon>
        <taxon>Globodera</taxon>
    </lineage>
</organism>